<dbReference type="NCBIfam" id="TIGR03510">
    <property type="entry name" value="XapX"/>
    <property type="match status" value="1"/>
</dbReference>
<dbReference type="EMBL" id="FNHL01000002">
    <property type="protein sequence ID" value="SDM63589.1"/>
    <property type="molecule type" value="Genomic_DNA"/>
</dbReference>
<keyword evidence="3" id="KW-1185">Reference proteome</keyword>
<feature type="transmembrane region" description="Helical" evidence="1">
    <location>
        <begin position="32"/>
        <end position="49"/>
    </location>
</feature>
<dbReference type="OrthoDB" id="305804at2157"/>
<dbReference type="RefSeq" id="WP_089697614.1">
    <property type="nucleotide sequence ID" value="NZ_FNHL01000002.1"/>
</dbReference>
<keyword evidence="1" id="KW-1133">Transmembrane helix</keyword>
<dbReference type="AlphaFoldDB" id="A0A1G9UUR2"/>
<name>A0A1G9UUR2_9EURY</name>
<evidence type="ECO:0000313" key="2">
    <source>
        <dbReference type="EMBL" id="SDM63589.1"/>
    </source>
</evidence>
<keyword evidence="1" id="KW-0472">Membrane</keyword>
<reference evidence="3" key="1">
    <citation type="submission" date="2016-10" db="EMBL/GenBank/DDBJ databases">
        <authorList>
            <person name="Varghese N."/>
            <person name="Submissions S."/>
        </authorList>
    </citation>
    <scope>NUCLEOTIDE SEQUENCE [LARGE SCALE GENOMIC DNA]</scope>
    <source>
        <strain evidence="3">CGMCC 1.10119</strain>
    </source>
</reference>
<organism evidence="2 3">
    <name type="scientific">Halogranum gelatinilyticum</name>
    <dbReference type="NCBI Taxonomy" id="660521"/>
    <lineage>
        <taxon>Archaea</taxon>
        <taxon>Methanobacteriati</taxon>
        <taxon>Methanobacteriota</taxon>
        <taxon>Stenosarchaea group</taxon>
        <taxon>Halobacteria</taxon>
        <taxon>Halobacteriales</taxon>
        <taxon>Haloferacaceae</taxon>
    </lineage>
</organism>
<evidence type="ECO:0000313" key="3">
    <source>
        <dbReference type="Proteomes" id="UP000199451"/>
    </source>
</evidence>
<gene>
    <name evidence="2" type="ORF">SAMN04487949_2347</name>
</gene>
<dbReference type="InterPro" id="IPR020017">
    <property type="entry name" value="XapX_domain"/>
</dbReference>
<evidence type="ECO:0000256" key="1">
    <source>
        <dbReference type="SAM" id="Phobius"/>
    </source>
</evidence>
<accession>A0A1G9UUR2</accession>
<dbReference type="Proteomes" id="UP000199451">
    <property type="component" value="Unassembled WGS sequence"/>
</dbReference>
<sequence length="57" mass="5866">MDLTLVLLATVTGMLTGAVFNAAGVPIPAPPNFAGVMGVVGVFLGYRVVEWAMVALF</sequence>
<proteinExistence type="predicted"/>
<keyword evidence="1" id="KW-0812">Transmembrane</keyword>
<dbReference type="STRING" id="660521.SAMN04487949_2347"/>
<protein>
    <submittedName>
        <fullName evidence="2">XapX domain-containing protein</fullName>
    </submittedName>
</protein>